<feature type="compositionally biased region" description="Polar residues" evidence="1">
    <location>
        <begin position="45"/>
        <end position="55"/>
    </location>
</feature>
<name>A0ABR1UT50_9PEZI</name>
<comment type="caution">
    <text evidence="3">The sequence shown here is derived from an EMBL/GenBank/DDBJ whole genome shotgun (WGS) entry which is preliminary data.</text>
</comment>
<proteinExistence type="predicted"/>
<evidence type="ECO:0000313" key="4">
    <source>
        <dbReference type="Proteomes" id="UP001433268"/>
    </source>
</evidence>
<sequence length="187" mass="19655">MQLATVILGGVAALSHAVIAKPVQNNNNNPIPIPQVSLRDDPSRKTTSANSAQPVQQCERDSLYDLFHEDAHTAKASRYCSKLIQASATTVTATVPFEPTTVYAQTTTVTPATTYVTATDSAQATAIVTSVVYTTVIVPTTAVVATSTVLFTDTDTFTTTAATTFTSVESVITTTTTDATSTDVQTE</sequence>
<evidence type="ECO:0000256" key="2">
    <source>
        <dbReference type="SAM" id="SignalP"/>
    </source>
</evidence>
<evidence type="ECO:0000313" key="3">
    <source>
        <dbReference type="EMBL" id="KAK8062108.1"/>
    </source>
</evidence>
<protein>
    <submittedName>
        <fullName evidence="3">Uncharacterized protein</fullName>
    </submittedName>
</protein>
<reference evidence="3 4" key="1">
    <citation type="submission" date="2023-01" db="EMBL/GenBank/DDBJ databases">
        <title>Analysis of 21 Apiospora genomes using comparative genomics revels a genus with tremendous synthesis potential of carbohydrate active enzymes and secondary metabolites.</title>
        <authorList>
            <person name="Sorensen T."/>
        </authorList>
    </citation>
    <scope>NUCLEOTIDE SEQUENCE [LARGE SCALE GENOMIC DNA]</scope>
    <source>
        <strain evidence="3 4">CBS 114990</strain>
    </source>
</reference>
<accession>A0ABR1UT50</accession>
<dbReference type="GeneID" id="92051579"/>
<organism evidence="3 4">
    <name type="scientific">Apiospora hydei</name>
    <dbReference type="NCBI Taxonomy" id="1337664"/>
    <lineage>
        <taxon>Eukaryota</taxon>
        <taxon>Fungi</taxon>
        <taxon>Dikarya</taxon>
        <taxon>Ascomycota</taxon>
        <taxon>Pezizomycotina</taxon>
        <taxon>Sordariomycetes</taxon>
        <taxon>Xylariomycetidae</taxon>
        <taxon>Amphisphaeriales</taxon>
        <taxon>Apiosporaceae</taxon>
        <taxon>Apiospora</taxon>
    </lineage>
</organism>
<evidence type="ECO:0000256" key="1">
    <source>
        <dbReference type="SAM" id="MobiDB-lite"/>
    </source>
</evidence>
<feature type="signal peptide" evidence="2">
    <location>
        <begin position="1"/>
        <end position="20"/>
    </location>
</feature>
<dbReference type="RefSeq" id="XP_066660707.1">
    <property type="nucleotide sequence ID" value="XM_066818519.1"/>
</dbReference>
<gene>
    <name evidence="3" type="ORF">PG997_014205</name>
</gene>
<keyword evidence="4" id="KW-1185">Reference proteome</keyword>
<feature type="region of interest" description="Disordered" evidence="1">
    <location>
        <begin position="23"/>
        <end position="55"/>
    </location>
</feature>
<feature type="compositionally biased region" description="Low complexity" evidence="1">
    <location>
        <begin position="23"/>
        <end position="36"/>
    </location>
</feature>
<keyword evidence="2" id="KW-0732">Signal</keyword>
<dbReference type="Proteomes" id="UP001433268">
    <property type="component" value="Unassembled WGS sequence"/>
</dbReference>
<dbReference type="EMBL" id="JAQQWN010000010">
    <property type="protein sequence ID" value="KAK8062108.1"/>
    <property type="molecule type" value="Genomic_DNA"/>
</dbReference>
<feature type="chain" id="PRO_5045634881" evidence="2">
    <location>
        <begin position="21"/>
        <end position="187"/>
    </location>
</feature>